<dbReference type="AlphaFoldDB" id="C1EGN1"/>
<dbReference type="Gene3D" id="3.40.50.720">
    <property type="entry name" value="NAD(P)-binding Rossmann-like Domain"/>
    <property type="match status" value="3"/>
</dbReference>
<dbReference type="Pfam" id="PF13450">
    <property type="entry name" value="NAD_binding_8"/>
    <property type="match status" value="1"/>
</dbReference>
<dbReference type="OMA" id="EYKHKPN"/>
<dbReference type="PANTHER" id="PTHR21197:SF0">
    <property type="entry name" value="UDP-GALACTOPYRANOSE MUTASE"/>
    <property type="match status" value="1"/>
</dbReference>
<reference evidence="2 3" key="1">
    <citation type="journal article" date="2009" name="Science">
        <title>Green evolution and dynamic adaptations revealed by genomes of the marine picoeukaryotes Micromonas.</title>
        <authorList>
            <person name="Worden A.Z."/>
            <person name="Lee J.H."/>
            <person name="Mock T."/>
            <person name="Rouze P."/>
            <person name="Simmons M.P."/>
            <person name="Aerts A.L."/>
            <person name="Allen A.E."/>
            <person name="Cuvelier M.L."/>
            <person name="Derelle E."/>
            <person name="Everett M.V."/>
            <person name="Foulon E."/>
            <person name="Grimwood J."/>
            <person name="Gundlach H."/>
            <person name="Henrissat B."/>
            <person name="Napoli C."/>
            <person name="McDonald S.M."/>
            <person name="Parker M.S."/>
            <person name="Rombauts S."/>
            <person name="Salamov A."/>
            <person name="Von Dassow P."/>
            <person name="Badger J.H."/>
            <person name="Coutinho P.M."/>
            <person name="Demir E."/>
            <person name="Dubchak I."/>
            <person name="Gentemann C."/>
            <person name="Eikrem W."/>
            <person name="Gready J.E."/>
            <person name="John U."/>
            <person name="Lanier W."/>
            <person name="Lindquist E.A."/>
            <person name="Lucas S."/>
            <person name="Mayer K.F."/>
            <person name="Moreau H."/>
            <person name="Not F."/>
            <person name="Otillar R."/>
            <person name="Panaud O."/>
            <person name="Pangilinan J."/>
            <person name="Paulsen I."/>
            <person name="Piegu B."/>
            <person name="Poliakov A."/>
            <person name="Robbens S."/>
            <person name="Schmutz J."/>
            <person name="Toulza E."/>
            <person name="Wyss T."/>
            <person name="Zelensky A."/>
            <person name="Zhou K."/>
            <person name="Armbrust E.V."/>
            <person name="Bhattacharya D."/>
            <person name="Goodenough U.W."/>
            <person name="Van de Peer Y."/>
            <person name="Grigoriev I.V."/>
        </authorList>
    </citation>
    <scope>NUCLEOTIDE SEQUENCE [LARGE SCALE GENOMIC DNA]</scope>
    <source>
        <strain evidence="3">RCC299 / NOUM17</strain>
    </source>
</reference>
<proteinExistence type="predicted"/>
<dbReference type="KEGG" id="mis:MICPUN_109441"/>
<name>C1EGN1_MICCC</name>
<dbReference type="GO" id="GO:0008767">
    <property type="term" value="F:UDP-galactopyranose mutase activity"/>
    <property type="evidence" value="ECO:0007669"/>
    <property type="project" value="InterPro"/>
</dbReference>
<feature type="domain" description="UDP-galactopyranose mutase C-terminal" evidence="1">
    <location>
        <begin position="188"/>
        <end position="402"/>
    </location>
</feature>
<evidence type="ECO:0000259" key="1">
    <source>
        <dbReference type="Pfam" id="PF03275"/>
    </source>
</evidence>
<protein>
    <recommendedName>
        <fullName evidence="1">UDP-galactopyranose mutase C-terminal domain-containing protein</fullName>
    </recommendedName>
</protein>
<evidence type="ECO:0000313" key="3">
    <source>
        <dbReference type="Proteomes" id="UP000002009"/>
    </source>
</evidence>
<dbReference type="STRING" id="296587.C1EGN1"/>
<dbReference type="OrthoDB" id="7777654at2759"/>
<dbReference type="RefSeq" id="XP_002505897.1">
    <property type="nucleotide sequence ID" value="XM_002505851.1"/>
</dbReference>
<gene>
    <name evidence="2" type="ORF">MICPUN_109441</name>
</gene>
<organism evidence="2 3">
    <name type="scientific">Micromonas commoda (strain RCC299 / NOUM17 / CCMP2709)</name>
    <name type="common">Picoplanktonic green alga</name>
    <dbReference type="NCBI Taxonomy" id="296587"/>
    <lineage>
        <taxon>Eukaryota</taxon>
        <taxon>Viridiplantae</taxon>
        <taxon>Chlorophyta</taxon>
        <taxon>Mamiellophyceae</taxon>
        <taxon>Mamiellales</taxon>
        <taxon>Mamiellaceae</taxon>
        <taxon>Micromonas</taxon>
    </lineage>
</organism>
<accession>C1EGN1</accession>
<dbReference type="EMBL" id="CP001332">
    <property type="protein sequence ID" value="ACO67155.1"/>
    <property type="molecule type" value="Genomic_DNA"/>
</dbReference>
<dbReference type="InParanoid" id="C1EGN1"/>
<dbReference type="Proteomes" id="UP000002009">
    <property type="component" value="Chromosome 14"/>
</dbReference>
<dbReference type="SUPFAM" id="SSF54373">
    <property type="entry name" value="FAD-linked reductases, C-terminal domain"/>
    <property type="match status" value="1"/>
</dbReference>
<dbReference type="SUPFAM" id="SSF51971">
    <property type="entry name" value="Nucleotide-binding domain"/>
    <property type="match status" value="1"/>
</dbReference>
<evidence type="ECO:0000313" key="2">
    <source>
        <dbReference type="EMBL" id="ACO67155.1"/>
    </source>
</evidence>
<dbReference type="InterPro" id="IPR015899">
    <property type="entry name" value="UDP-GalPyranose_mutase_C"/>
</dbReference>
<dbReference type="eggNOG" id="ENOG502QSEJ">
    <property type="taxonomic scope" value="Eukaryota"/>
</dbReference>
<dbReference type="Pfam" id="PF03275">
    <property type="entry name" value="GLF"/>
    <property type="match status" value="1"/>
</dbReference>
<dbReference type="GeneID" id="8249027"/>
<dbReference type="GO" id="GO:0050660">
    <property type="term" value="F:flavin adenine dinucleotide binding"/>
    <property type="evidence" value="ECO:0007669"/>
    <property type="project" value="TreeGrafter"/>
</dbReference>
<keyword evidence="3" id="KW-1185">Reference proteome</keyword>
<sequence>MTTLGNDEWAGMDLSVRRGNDHDPSWFAGLNGLADEYDMIIVGAGISGCVFAERGSKELGLKSLIIDKRDHIGGNCYDFINKHGFRVSQYGVHLFHTKFDRVWEYVNRFSDWIPYEHRVKGKVKDIRDEYQIVPIPPSQETVNKLFDANVHTEEEMEAWLDARRSVNPDPKNGEESALTRSGPELYEAIFKHYTHKQWDKWPEELDASVLARIPVRTNRDDRYFSDQHQALPKDGYTRIFENMIMSDPNITVRLNVDFFEQRAALPKCGLTVFTGPIDAYYASQGLPKLEYRSLRFFEEYHEPDASDKSPHPGFYQPCLQLNYPGPEVDFTRIVEYKHKPNQPAEAKQSKGTVIFKEYSCDVGEPYYPVPNPANRELYERYQALAKDEPGVCFVGRLASYKYFNMDQAFLNALECWDEVKAGGKVAARTELGEPDGPK</sequence>
<dbReference type="PANTHER" id="PTHR21197">
    <property type="entry name" value="UDP-GALACTOPYRANOSE MUTASE"/>
    <property type="match status" value="1"/>
</dbReference>